<dbReference type="PANTHER" id="PTHR30514">
    <property type="entry name" value="GLUCOKINASE"/>
    <property type="match status" value="1"/>
</dbReference>
<dbReference type="Pfam" id="PF01418">
    <property type="entry name" value="HTH_6"/>
    <property type="match status" value="1"/>
</dbReference>
<evidence type="ECO:0000256" key="2">
    <source>
        <dbReference type="ARBA" id="ARBA00023125"/>
    </source>
</evidence>
<feature type="domain" description="HTH rpiR-type" evidence="4">
    <location>
        <begin position="1"/>
        <end position="75"/>
    </location>
</feature>
<evidence type="ECO:0000256" key="1">
    <source>
        <dbReference type="ARBA" id="ARBA00023015"/>
    </source>
</evidence>
<dbReference type="Pfam" id="PF01380">
    <property type="entry name" value="SIS"/>
    <property type="match status" value="1"/>
</dbReference>
<dbReference type="GO" id="GO:0003700">
    <property type="term" value="F:DNA-binding transcription factor activity"/>
    <property type="evidence" value="ECO:0007669"/>
    <property type="project" value="InterPro"/>
</dbReference>
<dbReference type="SUPFAM" id="SSF46689">
    <property type="entry name" value="Homeodomain-like"/>
    <property type="match status" value="1"/>
</dbReference>
<dbReference type="GO" id="GO:0003677">
    <property type="term" value="F:DNA binding"/>
    <property type="evidence" value="ECO:0007669"/>
    <property type="project" value="UniProtKB-KW"/>
</dbReference>
<evidence type="ECO:0000256" key="3">
    <source>
        <dbReference type="ARBA" id="ARBA00023163"/>
    </source>
</evidence>
<dbReference type="STRING" id="1291764.GCA_001311235_02914"/>
<dbReference type="InterPro" id="IPR035472">
    <property type="entry name" value="RpiR-like_SIS"/>
</dbReference>
<reference evidence="6 7" key="1">
    <citation type="submission" date="2014-12" db="EMBL/GenBank/DDBJ databases">
        <title>Draft genome sequences of 10 type strains of Lactococcus.</title>
        <authorList>
            <person name="Sun Z."/>
            <person name="Zhong Z."/>
            <person name="Liu W."/>
            <person name="Zhang W."/>
            <person name="Zhang H."/>
        </authorList>
    </citation>
    <scope>NUCLEOTIDE SEQUENCE [LARGE SCALE GENOMIC DNA]</scope>
    <source>
        <strain evidence="6 7">JCM 16395</strain>
    </source>
</reference>
<keyword evidence="1" id="KW-0805">Transcription regulation</keyword>
<evidence type="ECO:0000313" key="6">
    <source>
        <dbReference type="EMBL" id="PCR98739.1"/>
    </source>
</evidence>
<dbReference type="InterPro" id="IPR001347">
    <property type="entry name" value="SIS_dom"/>
</dbReference>
<evidence type="ECO:0000259" key="4">
    <source>
        <dbReference type="PROSITE" id="PS51071"/>
    </source>
</evidence>
<dbReference type="CDD" id="cd05013">
    <property type="entry name" value="SIS_RpiR"/>
    <property type="match status" value="1"/>
</dbReference>
<name>A0A2A5RI10_9LACT</name>
<accession>A0A2A5RI10</accession>
<evidence type="ECO:0008006" key="8">
    <source>
        <dbReference type="Google" id="ProtNLM"/>
    </source>
</evidence>
<dbReference type="OrthoDB" id="3684496at2"/>
<dbReference type="Gene3D" id="1.10.10.10">
    <property type="entry name" value="Winged helix-like DNA-binding domain superfamily/Winged helix DNA-binding domain"/>
    <property type="match status" value="1"/>
</dbReference>
<dbReference type="GO" id="GO:1901135">
    <property type="term" value="P:carbohydrate derivative metabolic process"/>
    <property type="evidence" value="ECO:0007669"/>
    <property type="project" value="InterPro"/>
</dbReference>
<dbReference type="PROSITE" id="PS51464">
    <property type="entry name" value="SIS"/>
    <property type="match status" value="1"/>
</dbReference>
<organism evidence="6 7">
    <name type="scientific">Lactococcus fujiensis JCM 16395</name>
    <dbReference type="NCBI Taxonomy" id="1291764"/>
    <lineage>
        <taxon>Bacteria</taxon>
        <taxon>Bacillati</taxon>
        <taxon>Bacillota</taxon>
        <taxon>Bacilli</taxon>
        <taxon>Lactobacillales</taxon>
        <taxon>Streptococcaceae</taxon>
        <taxon>Lactococcus</taxon>
    </lineage>
</organism>
<dbReference type="InterPro" id="IPR046348">
    <property type="entry name" value="SIS_dom_sf"/>
</dbReference>
<keyword evidence="7" id="KW-1185">Reference proteome</keyword>
<evidence type="ECO:0000313" key="7">
    <source>
        <dbReference type="Proteomes" id="UP000218181"/>
    </source>
</evidence>
<dbReference type="PANTHER" id="PTHR30514:SF10">
    <property type="entry name" value="MURR_RPIR FAMILY TRANSCRIPTIONAL REGULATOR"/>
    <property type="match status" value="1"/>
</dbReference>
<evidence type="ECO:0000259" key="5">
    <source>
        <dbReference type="PROSITE" id="PS51464"/>
    </source>
</evidence>
<sequence length="245" mass="27649">MGIFIENYLRNDLTSTEANILLSLDNKPEIIENNLTDLAQVLHCSGTSIIRLCQKLGFTGFSEFKYESQRLLKLGQSTNEISFLAELNNYIKYLSSDLMQNKIVDFANKIHDAKYIYIAGVEASKFLSEYFCHKLNQIDYAAVHVSDDTLLDLLPNLLSRQSVVIYISISGQTKRLINSARKANMTGATVLSITNAQSSPLSILSKINISARTNTSSYHNYDVTPRTFQTAIIDMIFERLIKSRK</sequence>
<keyword evidence="3" id="KW-0804">Transcription</keyword>
<gene>
    <name evidence="6" type="ORF">RT41_GL000933</name>
</gene>
<dbReference type="EMBL" id="JXJU01000026">
    <property type="protein sequence ID" value="PCR98739.1"/>
    <property type="molecule type" value="Genomic_DNA"/>
</dbReference>
<keyword evidence="2" id="KW-0238">DNA-binding</keyword>
<dbReference type="AlphaFoldDB" id="A0A2A5RI10"/>
<dbReference type="Gene3D" id="3.40.50.10490">
    <property type="entry name" value="Glucose-6-phosphate isomerase like protein, domain 1"/>
    <property type="match status" value="1"/>
</dbReference>
<dbReference type="SUPFAM" id="SSF53697">
    <property type="entry name" value="SIS domain"/>
    <property type="match status" value="1"/>
</dbReference>
<dbReference type="InterPro" id="IPR036388">
    <property type="entry name" value="WH-like_DNA-bd_sf"/>
</dbReference>
<comment type="caution">
    <text evidence="6">The sequence shown here is derived from an EMBL/GenBank/DDBJ whole genome shotgun (WGS) entry which is preliminary data.</text>
</comment>
<feature type="domain" description="SIS" evidence="5">
    <location>
        <begin position="106"/>
        <end position="245"/>
    </location>
</feature>
<dbReference type="Proteomes" id="UP000218181">
    <property type="component" value="Unassembled WGS sequence"/>
</dbReference>
<proteinExistence type="predicted"/>
<protein>
    <recommendedName>
        <fullName evidence="8">Transcriptional regulator</fullName>
    </recommendedName>
</protein>
<dbReference type="PROSITE" id="PS51071">
    <property type="entry name" value="HTH_RPIR"/>
    <property type="match status" value="1"/>
</dbReference>
<dbReference type="InterPro" id="IPR000281">
    <property type="entry name" value="HTH_RpiR"/>
</dbReference>
<dbReference type="InterPro" id="IPR047640">
    <property type="entry name" value="RpiR-like"/>
</dbReference>
<dbReference type="GO" id="GO:0097367">
    <property type="term" value="F:carbohydrate derivative binding"/>
    <property type="evidence" value="ECO:0007669"/>
    <property type="project" value="InterPro"/>
</dbReference>
<dbReference type="InterPro" id="IPR009057">
    <property type="entry name" value="Homeodomain-like_sf"/>
</dbReference>
<dbReference type="RefSeq" id="WP_054639905.1">
    <property type="nucleotide sequence ID" value="NZ_BBAL01000015.1"/>
</dbReference>